<name>A0AAD8QWD4_LOLMU</name>
<feature type="region of interest" description="Disordered" evidence="1">
    <location>
        <begin position="110"/>
        <end position="150"/>
    </location>
</feature>
<protein>
    <submittedName>
        <fullName evidence="2">Uncharacterized protein</fullName>
    </submittedName>
</protein>
<proteinExistence type="predicted"/>
<dbReference type="EMBL" id="JAUUTY010000007">
    <property type="protein sequence ID" value="KAK1608338.1"/>
    <property type="molecule type" value="Genomic_DNA"/>
</dbReference>
<feature type="region of interest" description="Disordered" evidence="1">
    <location>
        <begin position="244"/>
        <end position="279"/>
    </location>
</feature>
<sequence>MMKNEEMKCKFKMSHLEEVLCLSLAIHMVIMDMRRCAKEEALPWWIMGEQSTWWSWLCEDAPKKKLSHGGLWGSNPQDFVKQTQARKAFHLVEVKIVVIKLKWNAQEPVEEEIDEPESSLDEKEEEIDELESSLDEKEEESDEQKEEEWISYPCQPSNESNSLSLTLFDCPPCLPKEVECYVPVDSLEIFPISKTCENNYAAVIYDNPCYFDKSYDNALFVPDVEMHERLFGQYSRNSTKRRPNLLFFPEGSRTPKKSRRGARGPPHHRAARPGLGPRRPVVWSPQVPPCAASSPIKSLRPKNTVPLDEIPERLQGAATIAKLQFGGQKSLSGTCRDGEVPPEAISINATTSIMLRE</sequence>
<evidence type="ECO:0000256" key="1">
    <source>
        <dbReference type="SAM" id="MobiDB-lite"/>
    </source>
</evidence>
<evidence type="ECO:0000313" key="2">
    <source>
        <dbReference type="EMBL" id="KAK1608338.1"/>
    </source>
</evidence>
<reference evidence="2" key="1">
    <citation type="submission" date="2023-07" db="EMBL/GenBank/DDBJ databases">
        <title>A chromosome-level genome assembly of Lolium multiflorum.</title>
        <authorList>
            <person name="Chen Y."/>
            <person name="Copetti D."/>
            <person name="Kolliker R."/>
            <person name="Studer B."/>
        </authorList>
    </citation>
    <scope>NUCLEOTIDE SEQUENCE</scope>
    <source>
        <strain evidence="2">02402/16</strain>
        <tissue evidence="2">Leaf</tissue>
    </source>
</reference>
<feature type="compositionally biased region" description="Basic residues" evidence="1">
    <location>
        <begin position="254"/>
        <end position="271"/>
    </location>
</feature>
<keyword evidence="3" id="KW-1185">Reference proteome</keyword>
<organism evidence="2 3">
    <name type="scientific">Lolium multiflorum</name>
    <name type="common">Italian ryegrass</name>
    <name type="synonym">Lolium perenne subsp. multiflorum</name>
    <dbReference type="NCBI Taxonomy" id="4521"/>
    <lineage>
        <taxon>Eukaryota</taxon>
        <taxon>Viridiplantae</taxon>
        <taxon>Streptophyta</taxon>
        <taxon>Embryophyta</taxon>
        <taxon>Tracheophyta</taxon>
        <taxon>Spermatophyta</taxon>
        <taxon>Magnoliopsida</taxon>
        <taxon>Liliopsida</taxon>
        <taxon>Poales</taxon>
        <taxon>Poaceae</taxon>
        <taxon>BOP clade</taxon>
        <taxon>Pooideae</taxon>
        <taxon>Poodae</taxon>
        <taxon>Poeae</taxon>
        <taxon>Poeae Chloroplast Group 2 (Poeae type)</taxon>
        <taxon>Loliodinae</taxon>
        <taxon>Loliinae</taxon>
        <taxon>Lolium</taxon>
    </lineage>
</organism>
<gene>
    <name evidence="2" type="ORF">QYE76_032011</name>
</gene>
<dbReference type="AlphaFoldDB" id="A0AAD8QWD4"/>
<comment type="caution">
    <text evidence="2">The sequence shown here is derived from an EMBL/GenBank/DDBJ whole genome shotgun (WGS) entry which is preliminary data.</text>
</comment>
<evidence type="ECO:0000313" key="3">
    <source>
        <dbReference type="Proteomes" id="UP001231189"/>
    </source>
</evidence>
<feature type="compositionally biased region" description="Acidic residues" evidence="1">
    <location>
        <begin position="110"/>
        <end position="146"/>
    </location>
</feature>
<accession>A0AAD8QWD4</accession>
<dbReference type="Proteomes" id="UP001231189">
    <property type="component" value="Unassembled WGS sequence"/>
</dbReference>